<evidence type="ECO:0000313" key="2">
    <source>
        <dbReference type="Proteomes" id="UP000001318"/>
    </source>
</evidence>
<organism evidence="1 2">
    <name type="scientific">Clavibacter sepedonicus</name>
    <name type="common">Clavibacter michiganensis subsp. sepedonicus</name>
    <dbReference type="NCBI Taxonomy" id="31964"/>
    <lineage>
        <taxon>Bacteria</taxon>
        <taxon>Bacillati</taxon>
        <taxon>Actinomycetota</taxon>
        <taxon>Actinomycetes</taxon>
        <taxon>Micrococcales</taxon>
        <taxon>Microbacteriaceae</taxon>
        <taxon>Clavibacter</taxon>
    </lineage>
</organism>
<gene>
    <name evidence="1" type="ordered locus">pCSL0115</name>
</gene>
<sequence length="317" mass="33696">MMVVSGARRGAAGRVVVGLCGVLAEASGAGGGRRVLAEAVGRSPGGRPRCGRRSPRRPALAGWSCGRRAGVSRCRCAVAVRAVAGLVDVVWPSCSVSIAGGARDLCGRPPALAGGADVVRRSPWTRADPIGSCEGVVGCRYRRRMDQEALDATIAHLTARIEAASQSSFAKVSIRADRQPGWADDALARVAVVIGSVDRIRYCGGFLVPSEDRTTWAVEVVAITDDVLVRGTFSAERDYLMLDGDVTAWRRSSIDRVTVDWVFPPDPEGQPDEGQRGSAYATLVLADGGEIELPPRQGTGRMWDPEFLAFLPELLRS</sequence>
<dbReference type="HOGENOM" id="CLU_876326_0_0_11"/>
<dbReference type="EMBL" id="AM849036">
    <property type="protein sequence ID" value="CAQ03357.1"/>
    <property type="molecule type" value="Genomic_DNA"/>
</dbReference>
<reference evidence="1 2" key="1">
    <citation type="journal article" date="2008" name="J. Bacteriol.">
        <title>Genome of the actinomycete plant pathogen Clavibacter michiganensis subsp. sepedonicus suggests recent niche adaptation.</title>
        <authorList>
            <person name="Bentley S.D."/>
            <person name="Corton C."/>
            <person name="Brown S.E."/>
            <person name="Barron A."/>
            <person name="Clark L."/>
            <person name="Doggett J."/>
            <person name="Harris B."/>
            <person name="Ormond D."/>
            <person name="Quail M.A."/>
            <person name="May G."/>
            <person name="Francis D."/>
            <person name="Knudson D."/>
            <person name="Parkhill J."/>
            <person name="Ishimaru C.A."/>
        </authorList>
    </citation>
    <scope>NUCLEOTIDE SEQUENCE [LARGE SCALE GENOMIC DNA]</scope>
    <source>
        <strain evidence="2">ATCC 33113 / DSM 20744 / JCM 9667 / LMG 2889 / ICMP 2535 / C-1</strain>
    </source>
</reference>
<dbReference type="Proteomes" id="UP000001318">
    <property type="component" value="Plasmid pCSL1"/>
</dbReference>
<keyword evidence="2" id="KW-1185">Reference proteome</keyword>
<protein>
    <submittedName>
        <fullName evidence="1">Membrane protein</fullName>
    </submittedName>
</protein>
<dbReference type="KEGG" id="cms:pCSL0115"/>
<dbReference type="AlphaFoldDB" id="B0RJG7"/>
<proteinExistence type="predicted"/>
<accession>B0RJG7</accession>
<geneLocation type="plasmid" evidence="1 2">
    <name>pCSL1</name>
</geneLocation>
<keyword evidence="1" id="KW-0614">Plasmid</keyword>
<evidence type="ECO:0000313" key="1">
    <source>
        <dbReference type="EMBL" id="CAQ03357.1"/>
    </source>
</evidence>
<name>B0RJG7_CLASE</name>